<dbReference type="Pfam" id="PF01882">
    <property type="entry name" value="DUF58"/>
    <property type="match status" value="1"/>
</dbReference>
<evidence type="ECO:0000313" key="4">
    <source>
        <dbReference type="EMBL" id="RLP79908.1"/>
    </source>
</evidence>
<feature type="transmembrane region" description="Helical" evidence="2">
    <location>
        <begin position="44"/>
        <end position="64"/>
    </location>
</feature>
<keyword evidence="2" id="KW-0472">Membrane</keyword>
<organism evidence="4 5">
    <name type="scientific">Mycetocola lacteus</name>
    <dbReference type="NCBI Taxonomy" id="76637"/>
    <lineage>
        <taxon>Bacteria</taxon>
        <taxon>Bacillati</taxon>
        <taxon>Actinomycetota</taxon>
        <taxon>Actinomycetes</taxon>
        <taxon>Micrococcales</taxon>
        <taxon>Microbacteriaceae</taxon>
        <taxon>Mycetocola</taxon>
    </lineage>
</organism>
<dbReference type="AlphaFoldDB" id="A0A3L7AJZ3"/>
<dbReference type="OrthoDB" id="9812729at2"/>
<dbReference type="Proteomes" id="UP000269438">
    <property type="component" value="Unassembled WGS sequence"/>
</dbReference>
<feature type="transmembrane region" description="Helical" evidence="2">
    <location>
        <begin position="70"/>
        <end position="92"/>
    </location>
</feature>
<feature type="domain" description="DUF58" evidence="3">
    <location>
        <begin position="247"/>
        <end position="294"/>
    </location>
</feature>
<dbReference type="EMBL" id="RCUY01000014">
    <property type="protein sequence ID" value="RLP79908.1"/>
    <property type="molecule type" value="Genomic_DNA"/>
</dbReference>
<proteinExistence type="predicted"/>
<evidence type="ECO:0000259" key="3">
    <source>
        <dbReference type="Pfam" id="PF01882"/>
    </source>
</evidence>
<comment type="caution">
    <text evidence="4">The sequence shown here is derived from an EMBL/GenBank/DDBJ whole genome shotgun (WGS) entry which is preliminary data.</text>
</comment>
<evidence type="ECO:0000256" key="2">
    <source>
        <dbReference type="SAM" id="Phobius"/>
    </source>
</evidence>
<keyword evidence="2" id="KW-1133">Transmembrane helix</keyword>
<gene>
    <name evidence="4" type="ORF">D9V34_15320</name>
</gene>
<reference evidence="4 5" key="1">
    <citation type="submission" date="2018-10" db="EMBL/GenBank/DDBJ databases">
        <authorList>
            <person name="Li J."/>
        </authorList>
    </citation>
    <scope>NUCLEOTIDE SEQUENCE [LARGE SCALE GENOMIC DNA]</scope>
    <source>
        <strain evidence="4 5">JCM 11654</strain>
    </source>
</reference>
<feature type="region of interest" description="Disordered" evidence="1">
    <location>
        <begin position="16"/>
        <end position="36"/>
    </location>
</feature>
<dbReference type="PANTHER" id="PTHR34351">
    <property type="entry name" value="SLR1927 PROTEIN-RELATED"/>
    <property type="match status" value="1"/>
</dbReference>
<keyword evidence="2" id="KW-0812">Transmembrane</keyword>
<feature type="compositionally biased region" description="Basic residues" evidence="1">
    <location>
        <begin position="21"/>
        <end position="36"/>
    </location>
</feature>
<sequence>MSTPVRPSMRSCATFSVSPRSRTRGRRSSVARAPRRHSRHNARFALTSRGWGLLIVVILLFVSATSLGSVQLMAAGLLLAALLPFAVLIGLWPIGSVRVERVHPISTLTADDRMHIRVRLDGPGAHRVAVSDWHDLLPSALPRDELVPETPTTRVVLPGGGSAFTGGTTVRAQRRGVHTLGPVEALIGDPFGLVRVRRHFGGTDQITVLPRPATHVPFGGLRTQGADGQAGRVSRRGESGLDDPIPRAYRPGDSIRRVNWRASARHGELMVRQEESTPSPTLYVVLDTDAEHWFSPPARASFEPMYEWAAGARDGYDPLFEWAVSLAATASIDAAAHGWRPVLCTGGTVVTTRGRETTSASAEPALLALARAEPSTHSVPVSALHSTLSRRHAVIAVLGRVTPEVAAEYAALCAKIDSGTALLVADLPVETRSILETAGWVCVDMPSPEPLRRTREGAKR</sequence>
<keyword evidence="5" id="KW-1185">Reference proteome</keyword>
<accession>A0A3L7AJZ3</accession>
<feature type="region of interest" description="Disordered" evidence="1">
    <location>
        <begin position="218"/>
        <end position="248"/>
    </location>
</feature>
<name>A0A3L7AJZ3_9MICO</name>
<dbReference type="PANTHER" id="PTHR34351:SF1">
    <property type="entry name" value="SLR1927 PROTEIN"/>
    <property type="match status" value="1"/>
</dbReference>
<protein>
    <submittedName>
        <fullName evidence="4">DUF58 domain-containing protein</fullName>
    </submittedName>
</protein>
<evidence type="ECO:0000256" key="1">
    <source>
        <dbReference type="SAM" id="MobiDB-lite"/>
    </source>
</evidence>
<dbReference type="InterPro" id="IPR002881">
    <property type="entry name" value="DUF58"/>
</dbReference>
<evidence type="ECO:0000313" key="5">
    <source>
        <dbReference type="Proteomes" id="UP000269438"/>
    </source>
</evidence>